<keyword evidence="1" id="KW-0175">Coiled coil</keyword>
<proteinExistence type="predicted"/>
<feature type="region of interest" description="Disordered" evidence="2">
    <location>
        <begin position="221"/>
        <end position="240"/>
    </location>
</feature>
<feature type="region of interest" description="Disordered" evidence="2">
    <location>
        <begin position="158"/>
        <end position="203"/>
    </location>
</feature>
<name>A0ABD2ML19_9CUCU</name>
<reference evidence="3 4" key="1">
    <citation type="journal article" date="2021" name="BMC Biol.">
        <title>Horizontally acquired antibacterial genes associated with adaptive radiation of ladybird beetles.</title>
        <authorList>
            <person name="Li H.S."/>
            <person name="Tang X.F."/>
            <person name="Huang Y.H."/>
            <person name="Xu Z.Y."/>
            <person name="Chen M.L."/>
            <person name="Du X.Y."/>
            <person name="Qiu B.Y."/>
            <person name="Chen P.T."/>
            <person name="Zhang W."/>
            <person name="Slipinski A."/>
            <person name="Escalona H.E."/>
            <person name="Waterhouse R.M."/>
            <person name="Zwick A."/>
            <person name="Pang H."/>
        </authorList>
    </citation>
    <scope>NUCLEOTIDE SEQUENCE [LARGE SCALE GENOMIC DNA]</scope>
    <source>
        <strain evidence="3">SYSU2018</strain>
    </source>
</reference>
<comment type="caution">
    <text evidence="3">The sequence shown here is derived from an EMBL/GenBank/DDBJ whole genome shotgun (WGS) entry which is preliminary data.</text>
</comment>
<feature type="compositionally biased region" description="Low complexity" evidence="2">
    <location>
        <begin position="667"/>
        <end position="678"/>
    </location>
</feature>
<evidence type="ECO:0000313" key="3">
    <source>
        <dbReference type="EMBL" id="KAL3267035.1"/>
    </source>
</evidence>
<feature type="region of interest" description="Disordered" evidence="2">
    <location>
        <begin position="662"/>
        <end position="692"/>
    </location>
</feature>
<organism evidence="3 4">
    <name type="scientific">Cryptolaemus montrouzieri</name>
    <dbReference type="NCBI Taxonomy" id="559131"/>
    <lineage>
        <taxon>Eukaryota</taxon>
        <taxon>Metazoa</taxon>
        <taxon>Ecdysozoa</taxon>
        <taxon>Arthropoda</taxon>
        <taxon>Hexapoda</taxon>
        <taxon>Insecta</taxon>
        <taxon>Pterygota</taxon>
        <taxon>Neoptera</taxon>
        <taxon>Endopterygota</taxon>
        <taxon>Coleoptera</taxon>
        <taxon>Polyphaga</taxon>
        <taxon>Cucujiformia</taxon>
        <taxon>Coccinelloidea</taxon>
        <taxon>Coccinellidae</taxon>
        <taxon>Scymninae</taxon>
        <taxon>Scymnini</taxon>
        <taxon>Cryptolaemus</taxon>
    </lineage>
</organism>
<keyword evidence="4" id="KW-1185">Reference proteome</keyword>
<feature type="compositionally biased region" description="Low complexity" evidence="2">
    <location>
        <begin position="189"/>
        <end position="203"/>
    </location>
</feature>
<evidence type="ECO:0000256" key="1">
    <source>
        <dbReference type="SAM" id="Coils"/>
    </source>
</evidence>
<evidence type="ECO:0000256" key="2">
    <source>
        <dbReference type="SAM" id="MobiDB-lite"/>
    </source>
</evidence>
<dbReference type="Proteomes" id="UP001516400">
    <property type="component" value="Unassembled WGS sequence"/>
</dbReference>
<accession>A0ABD2ML19</accession>
<feature type="coiled-coil region" evidence="1">
    <location>
        <begin position="1300"/>
        <end position="1327"/>
    </location>
</feature>
<sequence>MNKGHQGNFHTEILLGNCPWLTIFSILGLASSYPERRIVTLPNVDFSSPHEVNNLEPSSIPEIERRSITNNSNYFEATVGEVENILKSNPDLPRLTRGEILDLLENVTKEDMDRLKNLNVNRNGKAILLVMPYSPKKDGENMEELYTKQPVTQLIDTANTESETKKTTRRKKPTPSMKKESTTVKAETKTVPPTTSTTESTPVYTSEISTIPTTVKITTYRPRTRPPRTRPPTTTRVTRRRRTTTIPTKTTTQVQSEGDPKAKTDKFLPENAIRVTKPPIYRFSRRTTTVKPDLTAAESYVNNVYVKYEPSKSEMNQLDKINSNLNTIHANYEPNIDDSQEDVKFTTKPNPVFKPLSAQVVNVDENIKTPERVITKKPLTEDIMIPENLKYILKDLQLDANSNDRKILENAIKSITMSSTTSTTTTEFPVNPLPEFEEVADNLNPDMRNLLMSFGLIPNPDGDKVREETGLVFYPEKPEERRESYIRFKPLPAEGATDKEMDALLASFGLGRNAREGKKSSMKLDESMDLSFIPNSMLGIVQNLGLDRVSLTGDNKERNKVSTEKVTNIDRIGELGDNDTISSEDINDINDLYNNEIDKNTDNESTGDLMNESATNGTESFIPVNTTKTDEKIVQIFPEKLTRNGLDSNVTKNFLEGLELTSELEDSNSSSSLKNTTEGFHSEASAKNTSTSVVFNPTDQKIAQEEKNQLNKLIELMQTLKKINGSASQDFKNVDSATLQQLTEVLNNSQRLTLGEQIADGLDPLDSNQIIVQSKSKRQETTTAMSIEVNTSPSKEATTKSDAQLLAEAFADLPMEEITEAPTTQKIPSGVYYLIDWNTFFEVDDSKGRHVNLRFQPTVEFILKNVSLDENFTTNITSNIWRSINLGKESYAVGISEDKILVLKATQNKTSTKFLMDSFQTNISRSYVDVLLLKIQKRKNEPKEIIMIAVSSDGTLDWFTVVDLKIFWTWNTEYKIEHSKIGFNTALGRHQLFLSTEEYLNVYHFELIEQKIWLEETIRLSKPIGSFDTAMYRGRFYLLVPQKSTENLFVFQYVDSHFEHFVNVSSPEIDQVVVFEEDFKTFFAIDGQRAGIYQIEKRSRILKKRIVNSHSEGIEYWLPVTTSNVNQNLILFGQRVLEHGSHKSRVIETFIYNGEDFEEHEDIRCLVFGEIFNSLSCWSNSENSVGIEGAAPISVGDTLGILLSKRKPHNLFIVNFEMKVLESPVNKEIRRLNDTKNRLQELLHKKLEQFKLDGTNSVPSKVTSEKPVHSENMRNSAYHERNIPETENLQKEPVLGTRNKIELSEKLDQILVKLKELKDKMDHVELIEKSGKFKKIIVNGPAKIKNASVKKIVTTNINHNPAGNLMEDIVRKDKEKIVGGTKTFADIMVENLNFQSVDGIESSDILFKASELITVKGDVSFEKPVTILRNINTEFIDDMPSSSLIDMKIHIPGTLSFENIDVKEIQTGELNKLPIPQTWVGHVEHSENLIEDDTVFIPHNVTVERINGDNFQQLLKELCLVNIETHLPEDITIHGDIFVEQLAYTKYLNTIKYPESYFFVDSLIPGASISGKKTFLNTLKGKEVRIKDKYMNGIKTTDYLTLSTEQDISGKTTFTNLEITGNFKHDGKFIGDKKFLPNPTMLETKIIKSNVNFDKLEVTGSITVEEDLNNMNYKEVLEDIVYKDEEKPIIYSMKEFPEGLTVKKNLNITSNSINMIPLEQIVTTNTNQVLYIAQLNGNVSIETMDANQFIDGINITKLEQECVKTSGEQFISSVLIFEENLETNRLEIANKLNDIPVEKFLSITGNRTLNHNTTFDEVETGYIRITDNFVGKIRGIDLNHFFNNRLSYNTPQNITEPFEVGYSQLKTIKCEKLKATSCNMVFDEGHIMRTVFNKVESGELRVKDLIVNENFTVQRMVGIPLDVRQELTGKTIILKGDAHFSNLQISQLSDVNFKKFLHNTIFKNETDVTIHSTKLFKNGFLVQKLIETNEINSIPIDALLNNEEDQTIVSPIEIVGNVTLKANVFIETMNDVLVEEVKRYFGKDEDIYVLKGDVMFDRLTKIQNLEVLGHLNEEEIHELIKNIAYKGVRLNFGEEIQFYGNVTIENDLEIHDNLNDVNLSDLNDNIVYLNKPETEVIESGVTFSESYIFANSLIVDSNLVTNYMFGMDLESWKENLVYVNKGFLQGVYRFENVTIHDNLTTNCINNLYMNKTIKLGSNEDISNLSIKDVVFLKNVPVGKMVNGFNLQEEYINSVMSNKEQEILSELCIRNSTLIRNNLVVAGLLNNYTLNEIVRTDTYQNLSAIFKFPVKSILDSNLYVNGTVNSINMTVWENGVIKMVSNETQEIEAPWHVKGNLTFVEPLSGECSIYSFDTEKVIGAIKDQETMNKALQLEYMEDHKQICGDLSFLSKALKKQIYRLEAFESFQVIEYPRKIRKTHFFLGAKPTLLLNGVGSCESDIYTFDNDVFVRKNKIQMGEIDQIVTVFDKEVTYFIVKTIQNSKCDTEETTAWIYQNNTVQKIQTIENQQLLQESLVPSTFYGLNKFGVTEFRIDTTQAIPVYAYRKWKLHEDNMAFVPRRLSTGLAMRTGEKLIRLLRKDQILHNEIHFTNIRGKMEITENHVLPGRNNNKIEVIKVGPKAMRKSLLAVILDEEPVIASNLNTIKIYESYSSNKVFQTIFSQKASSLLSVEFTNGETFLFVLEEHGNLQIFEYKGIEGFKLRSSTEIQGSHMFKVNLPLGSNDHIWQAVAVINGDQVNIIRPIMLGSPTNEMFEC</sequence>
<evidence type="ECO:0000313" key="4">
    <source>
        <dbReference type="Proteomes" id="UP001516400"/>
    </source>
</evidence>
<protein>
    <submittedName>
        <fullName evidence="3">Uncharacterized protein</fullName>
    </submittedName>
</protein>
<dbReference type="EMBL" id="JABFTP020000001">
    <property type="protein sequence ID" value="KAL3267035.1"/>
    <property type="molecule type" value="Genomic_DNA"/>
</dbReference>
<feature type="compositionally biased region" description="Basic and acidic residues" evidence="2">
    <location>
        <begin position="177"/>
        <end position="188"/>
    </location>
</feature>
<gene>
    <name evidence="3" type="ORF">HHI36_011177</name>
</gene>